<proteinExistence type="predicted"/>
<organism evidence="2">
    <name type="scientific">Homalodisca liturata</name>
    <dbReference type="NCBI Taxonomy" id="320908"/>
    <lineage>
        <taxon>Eukaryota</taxon>
        <taxon>Metazoa</taxon>
        <taxon>Ecdysozoa</taxon>
        <taxon>Arthropoda</taxon>
        <taxon>Hexapoda</taxon>
        <taxon>Insecta</taxon>
        <taxon>Pterygota</taxon>
        <taxon>Neoptera</taxon>
        <taxon>Paraneoptera</taxon>
        <taxon>Hemiptera</taxon>
        <taxon>Auchenorrhyncha</taxon>
        <taxon>Membracoidea</taxon>
        <taxon>Cicadellidae</taxon>
        <taxon>Cicadellinae</taxon>
        <taxon>Proconiini</taxon>
        <taxon>Homalodisca</taxon>
    </lineage>
</organism>
<accession>A0A1B6IAN7</accession>
<reference evidence="2" key="1">
    <citation type="submission" date="2015-11" db="EMBL/GenBank/DDBJ databases">
        <title>De novo transcriptome assembly of four potential Pierce s Disease insect vectors from Arizona vineyards.</title>
        <authorList>
            <person name="Tassone E.E."/>
        </authorList>
    </citation>
    <scope>NUCLEOTIDE SEQUENCE</scope>
</reference>
<keyword evidence="1" id="KW-0175">Coiled coil</keyword>
<gene>
    <name evidence="2" type="ORF">g.2963</name>
</gene>
<dbReference type="AlphaFoldDB" id="A0A1B6IAN7"/>
<feature type="coiled-coil region" evidence="1">
    <location>
        <begin position="235"/>
        <end position="295"/>
    </location>
</feature>
<evidence type="ECO:0000256" key="1">
    <source>
        <dbReference type="SAM" id="Coils"/>
    </source>
</evidence>
<name>A0A1B6IAN7_9HEMI</name>
<dbReference type="EMBL" id="GECU01023786">
    <property type="protein sequence ID" value="JAS83920.1"/>
    <property type="molecule type" value="Transcribed_RNA"/>
</dbReference>
<protein>
    <submittedName>
        <fullName evidence="2">Uncharacterized protein</fullName>
    </submittedName>
</protein>
<sequence length="309" mass="36621">FEPIKICNIFYDDIFPINMYFTSTLENPRVLVDERDFENYIQKHYVPHTKNTNKIQNANQEDCQKYLDQVNELLDETEQIISNWRNLLRCNEHDYKLCEISKTVHKTLQTVLFHLIPSALNRLNILVGEEFEESNSVGSSDILQSPYLFDFPKMQPTVRVDDSENELMHQQLVDNFKDKFNRNKSKNGKPYGNSLYSNKEDTKVNIKSRIFESHLSKNQLKPKLQGPFKRNKNELVQINREEDVLISQMTELQKELEELKIIYANTPNNLSKDRIERVEKALAEMEDQKSELYYRKLLLSQSNDIFWTN</sequence>
<feature type="non-terminal residue" evidence="2">
    <location>
        <position position="1"/>
    </location>
</feature>
<evidence type="ECO:0000313" key="2">
    <source>
        <dbReference type="EMBL" id="JAS83920.1"/>
    </source>
</evidence>